<protein>
    <submittedName>
        <fullName evidence="1">Uncharacterized protein</fullName>
    </submittedName>
</protein>
<evidence type="ECO:0000313" key="1">
    <source>
        <dbReference type="EMBL" id="PZT56301.1"/>
    </source>
</evidence>
<proteinExistence type="predicted"/>
<reference evidence="1 2" key="1">
    <citation type="submission" date="2018-06" db="EMBL/GenBank/DDBJ databases">
        <title>Isolation of heavy metals resistant Paenibacillus silvae NC2 from Gold-Copper mine in ZiJin, China.</title>
        <authorList>
            <person name="Xu J."/>
            <person name="Mazhar H.S."/>
            <person name="Rensing C."/>
        </authorList>
    </citation>
    <scope>NUCLEOTIDE SEQUENCE [LARGE SCALE GENOMIC DNA]</scope>
    <source>
        <strain evidence="1 2">NC2</strain>
    </source>
</reference>
<dbReference type="Proteomes" id="UP000249204">
    <property type="component" value="Unassembled WGS sequence"/>
</dbReference>
<comment type="caution">
    <text evidence="1">The sequence shown here is derived from an EMBL/GenBank/DDBJ whole genome shotgun (WGS) entry which is preliminary data.</text>
</comment>
<name>A0A2W6NKK3_9BACL</name>
<dbReference type="EMBL" id="QKWW01000021">
    <property type="protein sequence ID" value="PZT56301.1"/>
    <property type="molecule type" value="Genomic_DNA"/>
</dbReference>
<evidence type="ECO:0000313" key="2">
    <source>
        <dbReference type="Proteomes" id="UP000249204"/>
    </source>
</evidence>
<dbReference type="AlphaFoldDB" id="A0A2W6NKK3"/>
<accession>A0A2W6NKK3</accession>
<organism evidence="1 2">
    <name type="scientific">Paenibacillus silvae</name>
    <dbReference type="NCBI Taxonomy" id="1325358"/>
    <lineage>
        <taxon>Bacteria</taxon>
        <taxon>Bacillati</taxon>
        <taxon>Bacillota</taxon>
        <taxon>Bacilli</taxon>
        <taxon>Bacillales</taxon>
        <taxon>Paenibacillaceae</taxon>
        <taxon>Paenibacillus</taxon>
    </lineage>
</organism>
<gene>
    <name evidence="1" type="ORF">DN757_07215</name>
</gene>
<sequence length="76" mass="8893">MDFISRDEEAQLNSLPLVGLLDSSSVHYQYELEHPERIIIIQNYFFLKDASHFNSWLTNQVEPARIKNLWKSGEAV</sequence>